<feature type="domain" description="DUF6593" evidence="1">
    <location>
        <begin position="11"/>
        <end position="168"/>
    </location>
</feature>
<dbReference type="EMBL" id="KL197777">
    <property type="protein sequence ID" value="KDQ49675.1"/>
    <property type="molecule type" value="Genomic_DNA"/>
</dbReference>
<dbReference type="Proteomes" id="UP000027265">
    <property type="component" value="Unassembled WGS sequence"/>
</dbReference>
<evidence type="ECO:0000313" key="3">
    <source>
        <dbReference type="Proteomes" id="UP000027265"/>
    </source>
</evidence>
<dbReference type="HOGENOM" id="CLU_084280_4_1_1"/>
<evidence type="ECO:0000313" key="2">
    <source>
        <dbReference type="EMBL" id="KDQ49675.1"/>
    </source>
</evidence>
<dbReference type="AlphaFoldDB" id="A0A067P775"/>
<dbReference type="InterPro" id="IPR046528">
    <property type="entry name" value="DUF6593"/>
</dbReference>
<name>A0A067P775_9AGAM</name>
<sequence>MEKRLTFTNSSPIRTVLKDEQDQPVYKIDTPIRLTRSTTTITRCPRNYSEQQDEELARIHWHVIHQTEFVFQGKILKVGNFLQRTGFLRRDWKFTAPDGREYKWNPRLTSMELILNDGSDTVVASFREGNIGIFSPKRSSCLEIFLSGQHMIDIIVVTFVYAEQRRRESRDAASSG</sequence>
<gene>
    <name evidence="2" type="ORF">JAAARDRAFT_42689</name>
</gene>
<dbReference type="OrthoDB" id="3360976at2759"/>
<protein>
    <recommendedName>
        <fullName evidence="1">DUF6593 domain-containing protein</fullName>
    </recommendedName>
</protein>
<dbReference type="Pfam" id="PF20236">
    <property type="entry name" value="DUF6593"/>
    <property type="match status" value="1"/>
</dbReference>
<proteinExistence type="predicted"/>
<evidence type="ECO:0000259" key="1">
    <source>
        <dbReference type="Pfam" id="PF20236"/>
    </source>
</evidence>
<keyword evidence="3" id="KW-1185">Reference proteome</keyword>
<reference evidence="3" key="1">
    <citation type="journal article" date="2014" name="Proc. Natl. Acad. Sci. U.S.A.">
        <title>Extensive sampling of basidiomycete genomes demonstrates inadequacy of the white-rot/brown-rot paradigm for wood decay fungi.</title>
        <authorList>
            <person name="Riley R."/>
            <person name="Salamov A.A."/>
            <person name="Brown D.W."/>
            <person name="Nagy L.G."/>
            <person name="Floudas D."/>
            <person name="Held B.W."/>
            <person name="Levasseur A."/>
            <person name="Lombard V."/>
            <person name="Morin E."/>
            <person name="Otillar R."/>
            <person name="Lindquist E.A."/>
            <person name="Sun H."/>
            <person name="LaButti K.M."/>
            <person name="Schmutz J."/>
            <person name="Jabbour D."/>
            <person name="Luo H."/>
            <person name="Baker S.E."/>
            <person name="Pisabarro A.G."/>
            <person name="Walton J.D."/>
            <person name="Blanchette R.A."/>
            <person name="Henrissat B."/>
            <person name="Martin F."/>
            <person name="Cullen D."/>
            <person name="Hibbett D.S."/>
            <person name="Grigoriev I.V."/>
        </authorList>
    </citation>
    <scope>NUCLEOTIDE SEQUENCE [LARGE SCALE GENOMIC DNA]</scope>
    <source>
        <strain evidence="3">MUCL 33604</strain>
    </source>
</reference>
<organism evidence="2 3">
    <name type="scientific">Jaapia argillacea MUCL 33604</name>
    <dbReference type="NCBI Taxonomy" id="933084"/>
    <lineage>
        <taxon>Eukaryota</taxon>
        <taxon>Fungi</taxon>
        <taxon>Dikarya</taxon>
        <taxon>Basidiomycota</taxon>
        <taxon>Agaricomycotina</taxon>
        <taxon>Agaricomycetes</taxon>
        <taxon>Agaricomycetidae</taxon>
        <taxon>Jaapiales</taxon>
        <taxon>Jaapiaceae</taxon>
        <taxon>Jaapia</taxon>
    </lineage>
</organism>
<accession>A0A067P775</accession>
<dbReference type="InParanoid" id="A0A067P775"/>